<proteinExistence type="predicted"/>
<comment type="caution">
    <text evidence="1">The sequence shown here is derived from an EMBL/GenBank/DDBJ whole genome shotgun (WGS) entry which is preliminary data.</text>
</comment>
<keyword evidence="2" id="KW-1185">Reference proteome</keyword>
<sequence>MIVTSTVLVKTEVGREALAKRSHGLTPRQRALLISINGELDVAQLRARFAGGSPEEMDAAIEKFLDAGLIEPVGEPVAPAVGAEVATPVPRSPARPAAADRAAPAGAAIVGDWRRIQSRATDLLREVMGADADLLAMRLERARTEQEFLSHLERSFQVVDTARGADALAQYRANLIAR</sequence>
<evidence type="ECO:0000313" key="1">
    <source>
        <dbReference type="EMBL" id="TCT00657.1"/>
    </source>
</evidence>
<dbReference type="EMBL" id="SMAF01000002">
    <property type="protein sequence ID" value="TCT00657.1"/>
    <property type="molecule type" value="Genomic_DNA"/>
</dbReference>
<protein>
    <submittedName>
        <fullName evidence="1">Uncharacterized protein</fullName>
    </submittedName>
</protein>
<dbReference type="AlphaFoldDB" id="A0A4S3KSJ7"/>
<accession>A0A4S3KSJ7</accession>
<evidence type="ECO:0000313" key="2">
    <source>
        <dbReference type="Proteomes" id="UP000294599"/>
    </source>
</evidence>
<dbReference type="Proteomes" id="UP000294599">
    <property type="component" value="Unassembled WGS sequence"/>
</dbReference>
<reference evidence="1 2" key="1">
    <citation type="submission" date="2019-03" db="EMBL/GenBank/DDBJ databases">
        <title>Genomic Encyclopedia of Type Strains, Phase IV (KMG-IV): sequencing the most valuable type-strain genomes for metagenomic binning, comparative biology and taxonomic classification.</title>
        <authorList>
            <person name="Goeker M."/>
        </authorList>
    </citation>
    <scope>NUCLEOTIDE SEQUENCE [LARGE SCALE GENOMIC DNA]</scope>
    <source>
        <strain evidence="1 2">DSM 21944</strain>
    </source>
</reference>
<name>A0A4S3KSJ7_9GAMM</name>
<organism evidence="1 2">
    <name type="scientific">Pseudofulvimonas gallinarii</name>
    <dbReference type="NCBI Taxonomy" id="634155"/>
    <lineage>
        <taxon>Bacteria</taxon>
        <taxon>Pseudomonadati</taxon>
        <taxon>Pseudomonadota</taxon>
        <taxon>Gammaproteobacteria</taxon>
        <taxon>Lysobacterales</taxon>
        <taxon>Rhodanobacteraceae</taxon>
        <taxon>Pseudofulvimonas</taxon>
    </lineage>
</organism>
<dbReference type="RefSeq" id="WP_123520976.1">
    <property type="nucleotide sequence ID" value="NZ_JBHLWF010000013.1"/>
</dbReference>
<gene>
    <name evidence="1" type="ORF">EDC25_10221</name>
</gene>